<gene>
    <name evidence="3" type="primary">VvCHDp000001_1298</name>
    <name evidence="3" type="ORF">CK203_006885</name>
</gene>
<name>A0A438KBX6_VITVI</name>
<accession>A0A438KBX6</accession>
<evidence type="ECO:0000259" key="2">
    <source>
        <dbReference type="Pfam" id="PF13966"/>
    </source>
</evidence>
<dbReference type="Proteomes" id="UP000288805">
    <property type="component" value="Unassembled WGS sequence"/>
</dbReference>
<dbReference type="InterPro" id="IPR000477">
    <property type="entry name" value="RT_dom"/>
</dbReference>
<evidence type="ECO:0000313" key="4">
    <source>
        <dbReference type="Proteomes" id="UP000288805"/>
    </source>
</evidence>
<dbReference type="Pfam" id="PF13966">
    <property type="entry name" value="zf-RVT"/>
    <property type="match status" value="1"/>
</dbReference>
<dbReference type="CDD" id="cd01650">
    <property type="entry name" value="RT_nLTR_like"/>
    <property type="match status" value="1"/>
</dbReference>
<feature type="domain" description="Reverse transcriptase zinc-binding" evidence="2">
    <location>
        <begin position="1314"/>
        <end position="1371"/>
    </location>
</feature>
<dbReference type="InterPro" id="IPR043502">
    <property type="entry name" value="DNA/RNA_pol_sf"/>
</dbReference>
<evidence type="ECO:0000259" key="1">
    <source>
        <dbReference type="Pfam" id="PF00078"/>
    </source>
</evidence>
<dbReference type="SUPFAM" id="SSF56672">
    <property type="entry name" value="DNA/RNA polymerases"/>
    <property type="match status" value="1"/>
</dbReference>
<dbReference type="InterPro" id="IPR026960">
    <property type="entry name" value="RVT-Znf"/>
</dbReference>
<sequence length="1441" mass="161243">MAAFSEGRGVSKGGKSWFAVESKTFEISIEEIRVKSRGVILERSKGFSSWMKFGVKSFSFLLEGVEDWCRGESSSRRLKVLEEGGRKYRLECRSNKAGRYLLCSVRDLEAKRFCLVFPEGKGLVRGWFLLAQKLRALGISNPAMSKGDLGTSNSIKDGYRVKGKEKGKRVCPEAVRKETGELKEALWVHVGERDLLSREEQLSRCLVGCFGDSVEAVPSLSLLKEWAYESWSLKGGLKISSLGGALKWGPEVGCCRNGSHLKEVWVKVVGLPLHLWSREVFKSIGESCGGFIAMDEETTFFSELQWARILVRALGKFRPGTLQVAAGNFCWTVSLWWENPPWFSEVVTRSVWFKERQDVRDEGGGDTRASGSVREVQNFQSDLQSQGTGEQVVCGKRQREAATAVVAEGRRPVATDLGSSNSGFGPRKEKGKALKGNGCLGLSAHFWHGVLERPSSARAPSASVEGVGGMEAELLAIEVEVAMELTLRRWRGHAEAVGVSEGLDYGAKGELGRFEPSVGRNKAASAFGDWSEHSWDSGDAERGNGLALVPVGEDFTSPFEKRSACHIEEGGSEEGWSSSSLAMFSRCLGMPTEGFKEEILYFLRRMKGRIEQKGKEGCGCSLECMGWYAEEIERSSGRNLGQLKGYGVTLGVWEGISIWVFSPDLSWITHFPILLEGGGFQRQDEDVIWNKEEFGLVEAKKGEALKQVEYWDEKEKYAALNMEGCEARNRARESYKMANAYSRRNWLSKLKVNGCWHSEENNLKNSVVGAFQELYSEEEGWCPSVDGISFMGLDNSEAERLENPFSEEEVFAALTDLGKDKAPGPDGFTMAFWLFGWDVVKGGAEDLKDFKPISLVGSLYKFLAKVLASRIKKVMGKVISEPQNAFVESRQILDAVLIANEVVDSRLKSNQGGVMCKLDIEKADDHVCWKFLLAVLKKMGFGERWIKWIEWCISIVRYFVLINGSPSGFFRSSRGLRQGDPLSPYLFVIVIEVFSCLMRRAISGGFLSGWTVRGRGGEGILISHLLFADDTLVFWLKVNLEKSELIPIGRVNDIEDLALKLGCKVGGLPSSYLGLPLGAPFKSEVVWDSVEERFRKRLAMWKRQYISKGGRLTLIRSTLSSLPVYFMSLFLLPRKVRLGLEKIQRDFLWGGGALEQRPHLVRWNLVCLERKKGGLGVRNLALMNKALLGKWNWRFAIESEALWKQAINHKYGVEEEGWCTRAVSGRHGVGLWKAIRKEWLGMYSNLAYRVGNGRRVRFWKDKWCGDEPLCESFPSLFAISLAKDAWVSEVWNPDGGAKEDEDKVVWTASRSGDFSVKSLYSILEPGGSALFPYVGIWRVYVPPKVAFFAWEASWGKILTLDQLQRRGYSLANRREREDLWAELVGIGELWDDPGALAGTLVFGSASFRKAEALNQIGLWGSRERESILSVEEIEAKRLVVE</sequence>
<feature type="domain" description="Reverse transcriptase" evidence="1">
    <location>
        <begin position="847"/>
        <end position="1034"/>
    </location>
</feature>
<dbReference type="PANTHER" id="PTHR33116">
    <property type="entry name" value="REVERSE TRANSCRIPTASE ZINC-BINDING DOMAIN-CONTAINING PROTEIN-RELATED-RELATED"/>
    <property type="match status" value="1"/>
</dbReference>
<protein>
    <submittedName>
        <fullName evidence="3">Putative ribonuclease H protein</fullName>
    </submittedName>
</protein>
<evidence type="ECO:0000313" key="3">
    <source>
        <dbReference type="EMBL" id="RVX18713.1"/>
    </source>
</evidence>
<reference evidence="3 4" key="1">
    <citation type="journal article" date="2018" name="PLoS Genet.">
        <title>Population sequencing reveals clonal diversity and ancestral inbreeding in the grapevine cultivar Chardonnay.</title>
        <authorList>
            <person name="Roach M.J."/>
            <person name="Johnson D.L."/>
            <person name="Bohlmann J."/>
            <person name="van Vuuren H.J."/>
            <person name="Jones S.J."/>
            <person name="Pretorius I.S."/>
            <person name="Schmidt S.A."/>
            <person name="Borneman A.R."/>
        </authorList>
    </citation>
    <scope>NUCLEOTIDE SEQUENCE [LARGE SCALE GENOMIC DNA]</scope>
    <source>
        <strain evidence="4">cv. Chardonnay</strain>
        <tissue evidence="3">Leaf</tissue>
    </source>
</reference>
<comment type="caution">
    <text evidence="3">The sequence shown here is derived from an EMBL/GenBank/DDBJ whole genome shotgun (WGS) entry which is preliminary data.</text>
</comment>
<dbReference type="PANTHER" id="PTHR33116:SF78">
    <property type="entry name" value="OS12G0587133 PROTEIN"/>
    <property type="match status" value="1"/>
</dbReference>
<organism evidence="3 4">
    <name type="scientific">Vitis vinifera</name>
    <name type="common">Grape</name>
    <dbReference type="NCBI Taxonomy" id="29760"/>
    <lineage>
        <taxon>Eukaryota</taxon>
        <taxon>Viridiplantae</taxon>
        <taxon>Streptophyta</taxon>
        <taxon>Embryophyta</taxon>
        <taxon>Tracheophyta</taxon>
        <taxon>Spermatophyta</taxon>
        <taxon>Magnoliopsida</taxon>
        <taxon>eudicotyledons</taxon>
        <taxon>Gunneridae</taxon>
        <taxon>Pentapetalae</taxon>
        <taxon>rosids</taxon>
        <taxon>Vitales</taxon>
        <taxon>Vitaceae</taxon>
        <taxon>Viteae</taxon>
        <taxon>Vitis</taxon>
    </lineage>
</organism>
<dbReference type="EMBL" id="QGNW01000010">
    <property type="protein sequence ID" value="RVX18713.1"/>
    <property type="molecule type" value="Genomic_DNA"/>
</dbReference>
<dbReference type="Pfam" id="PF00078">
    <property type="entry name" value="RVT_1"/>
    <property type="match status" value="1"/>
</dbReference>
<proteinExistence type="predicted"/>